<keyword evidence="1" id="KW-0812">Transmembrane</keyword>
<accession>A0ABY7FCJ5</accession>
<gene>
    <name evidence="2" type="ORF">MAR_000585</name>
</gene>
<keyword evidence="1" id="KW-1133">Transmembrane helix</keyword>
<sequence length="61" mass="7129">MKGVVSLDVLFLITQLRSLFKIIPTLWITVAILHRTRDKAGYKKHDSCAEFCFLFDTESRR</sequence>
<dbReference type="Proteomes" id="UP001164746">
    <property type="component" value="Chromosome 11"/>
</dbReference>
<proteinExistence type="predicted"/>
<keyword evidence="3" id="KW-1185">Reference proteome</keyword>
<name>A0ABY7FCJ5_MYAAR</name>
<reference evidence="2" key="1">
    <citation type="submission" date="2022-11" db="EMBL/GenBank/DDBJ databases">
        <title>Centuries of genome instability and evolution in soft-shell clam transmissible cancer (bioRxiv).</title>
        <authorList>
            <person name="Hart S.F.M."/>
            <person name="Yonemitsu M.A."/>
            <person name="Giersch R.M."/>
            <person name="Beal B.F."/>
            <person name="Arriagada G."/>
            <person name="Davis B.W."/>
            <person name="Ostrander E.A."/>
            <person name="Goff S.P."/>
            <person name="Metzger M.J."/>
        </authorList>
    </citation>
    <scope>NUCLEOTIDE SEQUENCE</scope>
    <source>
        <strain evidence="2">MELC-2E11</strain>
        <tissue evidence="2">Siphon/mantle</tissue>
    </source>
</reference>
<keyword evidence="1" id="KW-0472">Membrane</keyword>
<evidence type="ECO:0000256" key="1">
    <source>
        <dbReference type="SAM" id="Phobius"/>
    </source>
</evidence>
<evidence type="ECO:0000313" key="2">
    <source>
        <dbReference type="EMBL" id="WAR18747.1"/>
    </source>
</evidence>
<protein>
    <submittedName>
        <fullName evidence="2">Uncharacterized protein</fullName>
    </submittedName>
</protein>
<evidence type="ECO:0000313" key="3">
    <source>
        <dbReference type="Proteomes" id="UP001164746"/>
    </source>
</evidence>
<organism evidence="2 3">
    <name type="scientific">Mya arenaria</name>
    <name type="common">Soft-shell clam</name>
    <dbReference type="NCBI Taxonomy" id="6604"/>
    <lineage>
        <taxon>Eukaryota</taxon>
        <taxon>Metazoa</taxon>
        <taxon>Spiralia</taxon>
        <taxon>Lophotrochozoa</taxon>
        <taxon>Mollusca</taxon>
        <taxon>Bivalvia</taxon>
        <taxon>Autobranchia</taxon>
        <taxon>Heteroconchia</taxon>
        <taxon>Euheterodonta</taxon>
        <taxon>Imparidentia</taxon>
        <taxon>Neoheterodontei</taxon>
        <taxon>Myida</taxon>
        <taxon>Myoidea</taxon>
        <taxon>Myidae</taxon>
        <taxon>Mya</taxon>
    </lineage>
</organism>
<feature type="transmembrane region" description="Helical" evidence="1">
    <location>
        <begin position="12"/>
        <end position="33"/>
    </location>
</feature>
<dbReference type="EMBL" id="CP111022">
    <property type="protein sequence ID" value="WAR18747.1"/>
    <property type="molecule type" value="Genomic_DNA"/>
</dbReference>